<feature type="domain" description="MIF4G" evidence="1">
    <location>
        <begin position="1"/>
        <end position="91"/>
    </location>
</feature>
<organism evidence="2 3">
    <name type="scientific">Rotaria sordida</name>
    <dbReference type="NCBI Taxonomy" id="392033"/>
    <lineage>
        <taxon>Eukaryota</taxon>
        <taxon>Metazoa</taxon>
        <taxon>Spiralia</taxon>
        <taxon>Gnathifera</taxon>
        <taxon>Rotifera</taxon>
        <taxon>Eurotatoria</taxon>
        <taxon>Bdelloidea</taxon>
        <taxon>Philodinida</taxon>
        <taxon>Philodinidae</taxon>
        <taxon>Rotaria</taxon>
    </lineage>
</organism>
<evidence type="ECO:0000259" key="1">
    <source>
        <dbReference type="Pfam" id="PF02854"/>
    </source>
</evidence>
<dbReference type="PANTHER" id="PTHR23253">
    <property type="entry name" value="EUKARYOTIC TRANSLATION INITIATION FACTOR 4 GAMMA"/>
    <property type="match status" value="1"/>
</dbReference>
<dbReference type="Proteomes" id="UP000663889">
    <property type="component" value="Unassembled WGS sequence"/>
</dbReference>
<name>A0A814U6C8_9BILA</name>
<dbReference type="PANTHER" id="PTHR23253:SF78">
    <property type="entry name" value="EUKARYOTIC TRANSLATION INITIATION FACTOR 4G1, ISOFORM B-RELATED"/>
    <property type="match status" value="1"/>
</dbReference>
<evidence type="ECO:0000313" key="3">
    <source>
        <dbReference type="Proteomes" id="UP000663889"/>
    </source>
</evidence>
<comment type="caution">
    <text evidence="2">The sequence shown here is derived from an EMBL/GenBank/DDBJ whole genome shotgun (WGS) entry which is preliminary data.</text>
</comment>
<dbReference type="InterPro" id="IPR003890">
    <property type="entry name" value="MIF4G-like_typ-3"/>
</dbReference>
<dbReference type="InterPro" id="IPR016024">
    <property type="entry name" value="ARM-type_fold"/>
</dbReference>
<sequence length="187" mass="22146">MGKLFKLRMLRSSYVYKTTAYLFRNKTDEEHLECLWSLLCMIGQNLDVESAEKPKYKLWLNRYYSDLDTIIKERKTSARICRMIQDLIELRQIGSNLEQKQDNIDSAFSGSSQQQYNDECDNCSSEMEQKPNRNENEVDNSFNVDILTQLHSVIEKPVLTHSNDKEYQELLAINLADQHLWKKRIFH</sequence>
<dbReference type="GO" id="GO:0003743">
    <property type="term" value="F:translation initiation factor activity"/>
    <property type="evidence" value="ECO:0007669"/>
    <property type="project" value="TreeGrafter"/>
</dbReference>
<reference evidence="2" key="1">
    <citation type="submission" date="2021-02" db="EMBL/GenBank/DDBJ databases">
        <authorList>
            <person name="Nowell W R."/>
        </authorList>
    </citation>
    <scope>NUCLEOTIDE SEQUENCE</scope>
</reference>
<accession>A0A814U6C8</accession>
<evidence type="ECO:0000313" key="2">
    <source>
        <dbReference type="EMBL" id="CAF1172237.1"/>
    </source>
</evidence>
<dbReference type="GO" id="GO:0003729">
    <property type="term" value="F:mRNA binding"/>
    <property type="evidence" value="ECO:0007669"/>
    <property type="project" value="TreeGrafter"/>
</dbReference>
<dbReference type="GO" id="GO:0016281">
    <property type="term" value="C:eukaryotic translation initiation factor 4F complex"/>
    <property type="evidence" value="ECO:0007669"/>
    <property type="project" value="TreeGrafter"/>
</dbReference>
<dbReference type="SUPFAM" id="SSF48371">
    <property type="entry name" value="ARM repeat"/>
    <property type="match status" value="1"/>
</dbReference>
<proteinExistence type="predicted"/>
<gene>
    <name evidence="2" type="ORF">SEV965_LOCUS19578</name>
</gene>
<dbReference type="EMBL" id="CAJNOU010001227">
    <property type="protein sequence ID" value="CAF1172237.1"/>
    <property type="molecule type" value="Genomic_DNA"/>
</dbReference>
<dbReference type="AlphaFoldDB" id="A0A814U6C8"/>
<dbReference type="Gene3D" id="1.25.40.180">
    <property type="match status" value="1"/>
</dbReference>
<dbReference type="Pfam" id="PF02854">
    <property type="entry name" value="MIF4G"/>
    <property type="match status" value="1"/>
</dbReference>
<protein>
    <recommendedName>
        <fullName evidence="1">MIF4G domain-containing protein</fullName>
    </recommendedName>
</protein>